<dbReference type="Proteomes" id="UP000708148">
    <property type="component" value="Unassembled WGS sequence"/>
</dbReference>
<keyword evidence="4" id="KW-1185">Reference proteome</keyword>
<accession>A0A8S1ISM1</accession>
<evidence type="ECO:0000256" key="2">
    <source>
        <dbReference type="SAM" id="MobiDB-lite"/>
    </source>
</evidence>
<reference evidence="3" key="1">
    <citation type="submission" date="2020-12" db="EMBL/GenBank/DDBJ databases">
        <authorList>
            <person name="Iha C."/>
        </authorList>
    </citation>
    <scope>NUCLEOTIDE SEQUENCE</scope>
</reference>
<dbReference type="EMBL" id="CAJHUC010000630">
    <property type="protein sequence ID" value="CAD7697229.1"/>
    <property type="molecule type" value="Genomic_DNA"/>
</dbReference>
<organism evidence="3 4">
    <name type="scientific">Ostreobium quekettii</name>
    <dbReference type="NCBI Taxonomy" id="121088"/>
    <lineage>
        <taxon>Eukaryota</taxon>
        <taxon>Viridiplantae</taxon>
        <taxon>Chlorophyta</taxon>
        <taxon>core chlorophytes</taxon>
        <taxon>Ulvophyceae</taxon>
        <taxon>TCBD clade</taxon>
        <taxon>Bryopsidales</taxon>
        <taxon>Ostreobineae</taxon>
        <taxon>Ostreobiaceae</taxon>
        <taxon>Ostreobium</taxon>
    </lineage>
</organism>
<protein>
    <submittedName>
        <fullName evidence="3">Uncharacterized protein</fullName>
    </submittedName>
</protein>
<feature type="region of interest" description="Disordered" evidence="2">
    <location>
        <begin position="516"/>
        <end position="572"/>
    </location>
</feature>
<proteinExistence type="predicted"/>
<evidence type="ECO:0000313" key="4">
    <source>
        <dbReference type="Proteomes" id="UP000708148"/>
    </source>
</evidence>
<feature type="coiled-coil region" evidence="1">
    <location>
        <begin position="376"/>
        <end position="438"/>
    </location>
</feature>
<evidence type="ECO:0000313" key="3">
    <source>
        <dbReference type="EMBL" id="CAD7697229.1"/>
    </source>
</evidence>
<gene>
    <name evidence="3" type="ORF">OSTQU699_LOCUS2590</name>
</gene>
<sequence>MAIKAREQAETAETTKRSHTLLESRLAHLQGENDEVKRVLASVEIELNACQNHVTSLQKDVSSGNKQVAEAIEARSVLEEALGRVRADLKKQSSEYKALEGSHGDLQRKIDQAWKDIMTLSRSYISTLRHWQTGVDNLLLETRSGFGGFADQHLDGIVLQLKAAENVRPTPPSCSFLQEVHGAWRKRKRAALEGRRDHDTVPQEPDWPGTALGPDVVQPFIEQLTAAAMDISGRLDSLEGKIHELFDLSGKSMGIVLEAAVDAQRRTKETMKKCLIKASMHSVTAFKPEEALSLMDMDSRQDREIQSFLSDIAAAVQGTMELLKDKQHKTETDLLCAEGKIEALVSIRDQQELQIHDLNKALGEVRAHYHDAQEGLAMLEGDRQDAVKKMEEAAMKLRIETRESDNLREDVKAGLKRIGELEAEVERLERLEAAACQAQKRAMEMGAEKFFKHRQGWRQIIETVGRIKEGVSILKGETTGSLDCLREVCEGFFKRCELRMVELARQKHDADLALEQITSKRQQRSNDTSKRAGPGPTNLMSEVLGNDRADTVSPGMDDASSHVQQEGAPIAD</sequence>
<dbReference type="AlphaFoldDB" id="A0A8S1ISM1"/>
<comment type="caution">
    <text evidence="3">The sequence shown here is derived from an EMBL/GenBank/DDBJ whole genome shotgun (WGS) entry which is preliminary data.</text>
</comment>
<keyword evidence="1" id="KW-0175">Coiled coil</keyword>
<name>A0A8S1ISM1_9CHLO</name>
<evidence type="ECO:0000256" key="1">
    <source>
        <dbReference type="SAM" id="Coils"/>
    </source>
</evidence>
<dbReference type="SUPFAM" id="SSF57997">
    <property type="entry name" value="Tropomyosin"/>
    <property type="match status" value="1"/>
</dbReference>
<dbReference type="Gene3D" id="1.10.287.1490">
    <property type="match status" value="1"/>
</dbReference>
<feature type="coiled-coil region" evidence="1">
    <location>
        <begin position="26"/>
        <end position="60"/>
    </location>
</feature>